<evidence type="ECO:0000313" key="2">
    <source>
        <dbReference type="EMBL" id="KAH8386924.1"/>
    </source>
</evidence>
<dbReference type="Proteomes" id="UP001200034">
    <property type="component" value="Unassembled WGS sequence"/>
</dbReference>
<sequence>MSGRQQQQPQESQQQMGYNPQTTPPIHGVRFFNPFYRSQGNVPKKTFTRKPRPEPVSFSKPPVEMANGLPHFQGYYSPLALHRLANADVYGPQELATAQEQLQANQVIEEQQEAASLEPVQKPQQDEAPVAPKPTAPAAGTSSSNGGNNRPRRQGRNRSRGFTQSFGIVAPAKRSNTDGNANMKAAKDVLSLFDRKPPVTMVAASRKLPPEDVHLEDGQEERNIEWPLPVNNNHRHGNMKRNFDRRNQVH</sequence>
<accession>A0AAD4PRC5</accession>
<dbReference type="AlphaFoldDB" id="A0AAD4PRC5"/>
<feature type="region of interest" description="Disordered" evidence="1">
    <location>
        <begin position="1"/>
        <end position="63"/>
    </location>
</feature>
<proteinExistence type="predicted"/>
<feature type="region of interest" description="Disordered" evidence="1">
    <location>
        <begin position="112"/>
        <end position="180"/>
    </location>
</feature>
<gene>
    <name evidence="2" type="ORF">KR093_003540</name>
</gene>
<feature type="region of interest" description="Disordered" evidence="1">
    <location>
        <begin position="228"/>
        <end position="250"/>
    </location>
</feature>
<feature type="compositionally biased region" description="Low complexity" evidence="1">
    <location>
        <begin position="1"/>
        <end position="15"/>
    </location>
</feature>
<feature type="compositionally biased region" description="Basic and acidic residues" evidence="1">
    <location>
        <begin position="241"/>
        <end position="250"/>
    </location>
</feature>
<feature type="compositionally biased region" description="Basic residues" evidence="1">
    <location>
        <begin position="150"/>
        <end position="159"/>
    </location>
</feature>
<comment type="caution">
    <text evidence="2">The sequence shown here is derived from an EMBL/GenBank/DDBJ whole genome shotgun (WGS) entry which is preliminary data.</text>
</comment>
<keyword evidence="3" id="KW-1185">Reference proteome</keyword>
<feature type="compositionally biased region" description="Low complexity" evidence="1">
    <location>
        <begin position="136"/>
        <end position="149"/>
    </location>
</feature>
<evidence type="ECO:0000256" key="1">
    <source>
        <dbReference type="SAM" id="MobiDB-lite"/>
    </source>
</evidence>
<reference evidence="2" key="1">
    <citation type="journal article" date="2021" name="Mol. Ecol. Resour.">
        <title>Phylogenomic analyses of the genus Drosophila reveals genomic signals of climate adaptation.</title>
        <authorList>
            <person name="Li F."/>
            <person name="Rane R.V."/>
            <person name="Luria V."/>
            <person name="Xiong Z."/>
            <person name="Chen J."/>
            <person name="Li Z."/>
            <person name="Catullo R.A."/>
            <person name="Griffin P.C."/>
            <person name="Schiffer M."/>
            <person name="Pearce S."/>
            <person name="Lee S.F."/>
            <person name="McElroy K."/>
            <person name="Stocker A."/>
            <person name="Shirriffs J."/>
            <person name="Cockerell F."/>
            <person name="Coppin C."/>
            <person name="Sgro C.M."/>
            <person name="Karger A."/>
            <person name="Cain J.W."/>
            <person name="Weber J.A."/>
            <person name="Santpere G."/>
            <person name="Kirschner M.W."/>
            <person name="Hoffmann A.A."/>
            <person name="Oakeshott J.G."/>
            <person name="Zhang G."/>
        </authorList>
    </citation>
    <scope>NUCLEOTIDE SEQUENCE</scope>
    <source>
        <strain evidence="2">BGI-SZ-2011g</strain>
    </source>
</reference>
<evidence type="ECO:0000313" key="3">
    <source>
        <dbReference type="Proteomes" id="UP001200034"/>
    </source>
</evidence>
<organism evidence="2 3">
    <name type="scientific">Drosophila rubida</name>
    <dbReference type="NCBI Taxonomy" id="30044"/>
    <lineage>
        <taxon>Eukaryota</taxon>
        <taxon>Metazoa</taxon>
        <taxon>Ecdysozoa</taxon>
        <taxon>Arthropoda</taxon>
        <taxon>Hexapoda</taxon>
        <taxon>Insecta</taxon>
        <taxon>Pterygota</taxon>
        <taxon>Neoptera</taxon>
        <taxon>Endopterygota</taxon>
        <taxon>Diptera</taxon>
        <taxon>Brachycera</taxon>
        <taxon>Muscomorpha</taxon>
        <taxon>Ephydroidea</taxon>
        <taxon>Drosophilidae</taxon>
        <taxon>Drosophila</taxon>
    </lineage>
</organism>
<protein>
    <submittedName>
        <fullName evidence="2">Uncharacterized protein</fullName>
    </submittedName>
</protein>
<name>A0AAD4PRC5_9MUSC</name>
<dbReference type="EMBL" id="JAJJHW010000095">
    <property type="protein sequence ID" value="KAH8386924.1"/>
    <property type="molecule type" value="Genomic_DNA"/>
</dbReference>